<name>V9DL33_9EURO</name>
<dbReference type="GeneID" id="19988815"/>
<dbReference type="Gene3D" id="3.40.50.1820">
    <property type="entry name" value="alpha/beta hydrolase"/>
    <property type="match status" value="1"/>
</dbReference>
<protein>
    <recommendedName>
        <fullName evidence="1">AB hydrolase-1 domain-containing protein</fullName>
    </recommendedName>
</protein>
<dbReference type="SUPFAM" id="SSF53474">
    <property type="entry name" value="alpha/beta-Hydrolases"/>
    <property type="match status" value="1"/>
</dbReference>
<gene>
    <name evidence="2" type="ORF">G647_10322</name>
</gene>
<evidence type="ECO:0000313" key="3">
    <source>
        <dbReference type="Proteomes" id="UP000030678"/>
    </source>
</evidence>
<dbReference type="Pfam" id="PF12697">
    <property type="entry name" value="Abhydrolase_6"/>
    <property type="match status" value="1"/>
</dbReference>
<dbReference type="AlphaFoldDB" id="V9DL33"/>
<dbReference type="VEuPathDB" id="FungiDB:G647_10322"/>
<organism evidence="2 3">
    <name type="scientific">Cladophialophora carrionii CBS 160.54</name>
    <dbReference type="NCBI Taxonomy" id="1279043"/>
    <lineage>
        <taxon>Eukaryota</taxon>
        <taxon>Fungi</taxon>
        <taxon>Dikarya</taxon>
        <taxon>Ascomycota</taxon>
        <taxon>Pezizomycotina</taxon>
        <taxon>Eurotiomycetes</taxon>
        <taxon>Chaetothyriomycetidae</taxon>
        <taxon>Chaetothyriales</taxon>
        <taxon>Herpotrichiellaceae</taxon>
        <taxon>Cladophialophora</taxon>
    </lineage>
</organism>
<dbReference type="HOGENOM" id="CLU_020336_9_1_1"/>
<dbReference type="Proteomes" id="UP000030678">
    <property type="component" value="Unassembled WGS sequence"/>
</dbReference>
<dbReference type="InterPro" id="IPR029058">
    <property type="entry name" value="AB_hydrolase_fold"/>
</dbReference>
<dbReference type="RefSeq" id="XP_008724535.1">
    <property type="nucleotide sequence ID" value="XM_008726313.1"/>
</dbReference>
<evidence type="ECO:0000259" key="1">
    <source>
        <dbReference type="Pfam" id="PF12697"/>
    </source>
</evidence>
<sequence length="346" mass="38666">MTIRKNNPWETKSEISGLIPLPERDVSLFAHTSGPPRHHGEPVVILFTGAGAPAATYVKVQQHLSRFVRTLFYDRAGYDQSTLPSSNVESLTAHNTAHDLDALLEKIGVSPPYILIGHSYGGIPLREFLHLQLTKHRPPLSPLAVIAGVVLYDTGTEVAFALFPRIPSADLVAVTKDVDWKALTHLRQESGMTDDEWDCAIEAGLRTATKLANKREDTHASARALAERRQLENHAYRGGNVVVIRCNSVRDYQTMYDEGVRLGGGTEEERRGATKFIEDCSLYNYSMVKAQVDLVDLQGKALYRELMDWGHDSPFRNPDLVGDAVKWVLDELRKQEESHEKVTLTE</sequence>
<dbReference type="OrthoDB" id="294702at2759"/>
<dbReference type="EMBL" id="KB822701">
    <property type="protein sequence ID" value="ETI26662.1"/>
    <property type="molecule type" value="Genomic_DNA"/>
</dbReference>
<dbReference type="InterPro" id="IPR000073">
    <property type="entry name" value="AB_hydrolase_1"/>
</dbReference>
<feature type="domain" description="AB hydrolase-1" evidence="1">
    <location>
        <begin position="44"/>
        <end position="321"/>
    </location>
</feature>
<accession>V9DL33</accession>
<reference evidence="2 3" key="1">
    <citation type="submission" date="2013-03" db="EMBL/GenBank/DDBJ databases">
        <title>The Genome Sequence of Cladophialophora carrionii CBS 160.54.</title>
        <authorList>
            <consortium name="The Broad Institute Genomics Platform"/>
            <person name="Cuomo C."/>
            <person name="de Hoog S."/>
            <person name="Gorbushina A."/>
            <person name="Walker B."/>
            <person name="Young S.K."/>
            <person name="Zeng Q."/>
            <person name="Gargeya S."/>
            <person name="Fitzgerald M."/>
            <person name="Haas B."/>
            <person name="Abouelleil A."/>
            <person name="Allen A.W."/>
            <person name="Alvarado L."/>
            <person name="Arachchi H.M."/>
            <person name="Berlin A.M."/>
            <person name="Chapman S.B."/>
            <person name="Gainer-Dewar J."/>
            <person name="Goldberg J."/>
            <person name="Griggs A."/>
            <person name="Gujja S."/>
            <person name="Hansen M."/>
            <person name="Howarth C."/>
            <person name="Imamovic A."/>
            <person name="Ireland A."/>
            <person name="Larimer J."/>
            <person name="McCowan C."/>
            <person name="Murphy C."/>
            <person name="Pearson M."/>
            <person name="Poon T.W."/>
            <person name="Priest M."/>
            <person name="Roberts A."/>
            <person name="Saif S."/>
            <person name="Shea T."/>
            <person name="Sisk P."/>
            <person name="Sykes S."/>
            <person name="Wortman J."/>
            <person name="Nusbaum C."/>
            <person name="Birren B."/>
        </authorList>
    </citation>
    <scope>NUCLEOTIDE SEQUENCE [LARGE SCALE GENOMIC DNA]</scope>
    <source>
        <strain evidence="2 3">CBS 160.54</strain>
    </source>
</reference>
<evidence type="ECO:0000313" key="2">
    <source>
        <dbReference type="EMBL" id="ETI26662.1"/>
    </source>
</evidence>
<proteinExistence type="predicted"/>